<dbReference type="InterPro" id="IPR014729">
    <property type="entry name" value="Rossmann-like_a/b/a_fold"/>
</dbReference>
<comment type="domain">
    <text evidence="8">The N-terminal region contains the highly conserved SGGXDS motif, predicted to be a P-loop motif involved in ATP binding.</text>
</comment>
<evidence type="ECO:0000259" key="9">
    <source>
        <dbReference type="SMART" id="SM00977"/>
    </source>
</evidence>
<reference evidence="10 11" key="1">
    <citation type="submission" date="2020-08" db="EMBL/GenBank/DDBJ databases">
        <title>Cohnella phylogeny.</title>
        <authorList>
            <person name="Dunlap C."/>
        </authorList>
    </citation>
    <scope>NUCLEOTIDE SEQUENCE [LARGE SCALE GENOMIC DNA]</scope>
    <source>
        <strain evidence="10 11">DSM 25241</strain>
    </source>
</reference>
<dbReference type="InterPro" id="IPR012094">
    <property type="entry name" value="tRNA_Ile_lys_synt"/>
</dbReference>
<dbReference type="EMBL" id="JACJVQ010000026">
    <property type="protein sequence ID" value="MBB6637933.1"/>
    <property type="molecule type" value="Genomic_DNA"/>
</dbReference>
<evidence type="ECO:0000256" key="1">
    <source>
        <dbReference type="ARBA" id="ARBA00004496"/>
    </source>
</evidence>
<dbReference type="SMART" id="SM00977">
    <property type="entry name" value="TilS_C"/>
    <property type="match status" value="1"/>
</dbReference>
<keyword evidence="4 8" id="KW-0819">tRNA processing</keyword>
<dbReference type="GO" id="GO:0005737">
    <property type="term" value="C:cytoplasm"/>
    <property type="evidence" value="ECO:0007669"/>
    <property type="project" value="UniProtKB-SubCell"/>
</dbReference>
<evidence type="ECO:0000256" key="2">
    <source>
        <dbReference type="ARBA" id="ARBA00022490"/>
    </source>
</evidence>
<dbReference type="Gene3D" id="3.40.50.620">
    <property type="entry name" value="HUPs"/>
    <property type="match status" value="1"/>
</dbReference>
<proteinExistence type="inferred from homology"/>
<feature type="domain" description="Lysidine-tRNA(Ile) synthetase C-terminal" evidence="9">
    <location>
        <begin position="389"/>
        <end position="460"/>
    </location>
</feature>
<dbReference type="GO" id="GO:0032267">
    <property type="term" value="F:tRNA(Ile)-lysidine synthase activity"/>
    <property type="evidence" value="ECO:0007669"/>
    <property type="project" value="UniProtKB-EC"/>
</dbReference>
<evidence type="ECO:0000256" key="8">
    <source>
        <dbReference type="HAMAP-Rule" id="MF_01161"/>
    </source>
</evidence>
<keyword evidence="3 8" id="KW-0436">Ligase</keyword>
<dbReference type="NCBIfam" id="TIGR02433">
    <property type="entry name" value="lysidine_TilS_C"/>
    <property type="match status" value="1"/>
</dbReference>
<name>A0A841T0I2_9BACL</name>
<dbReference type="PANTHER" id="PTHR43033">
    <property type="entry name" value="TRNA(ILE)-LYSIDINE SYNTHASE-RELATED"/>
    <property type="match status" value="1"/>
</dbReference>
<dbReference type="NCBIfam" id="TIGR02432">
    <property type="entry name" value="lysidine_TilS_N"/>
    <property type="match status" value="1"/>
</dbReference>
<dbReference type="GO" id="GO:0005524">
    <property type="term" value="F:ATP binding"/>
    <property type="evidence" value="ECO:0007669"/>
    <property type="project" value="UniProtKB-UniRule"/>
</dbReference>
<feature type="binding site" evidence="8">
    <location>
        <begin position="29"/>
        <end position="34"/>
    </location>
    <ligand>
        <name>ATP</name>
        <dbReference type="ChEBI" id="CHEBI:30616"/>
    </ligand>
</feature>
<gene>
    <name evidence="8 10" type="primary">tilS</name>
    <name evidence="10" type="ORF">H7B67_27715</name>
</gene>
<dbReference type="InterPro" id="IPR012795">
    <property type="entry name" value="tRNA_Ile_lys_synt_N"/>
</dbReference>
<evidence type="ECO:0000256" key="5">
    <source>
        <dbReference type="ARBA" id="ARBA00022741"/>
    </source>
</evidence>
<evidence type="ECO:0000256" key="7">
    <source>
        <dbReference type="ARBA" id="ARBA00048539"/>
    </source>
</evidence>
<protein>
    <recommendedName>
        <fullName evidence="8">tRNA(Ile)-lysidine synthase</fullName>
        <ecNumber evidence="8">6.3.4.19</ecNumber>
    </recommendedName>
    <alternativeName>
        <fullName evidence="8">tRNA(Ile)-2-lysyl-cytidine synthase</fullName>
    </alternativeName>
    <alternativeName>
        <fullName evidence="8">tRNA(Ile)-lysidine synthetase</fullName>
    </alternativeName>
</protein>
<dbReference type="Pfam" id="PF01171">
    <property type="entry name" value="ATP_bind_3"/>
    <property type="match status" value="1"/>
</dbReference>
<evidence type="ECO:0000313" key="11">
    <source>
        <dbReference type="Proteomes" id="UP000535838"/>
    </source>
</evidence>
<keyword evidence="2 8" id="KW-0963">Cytoplasm</keyword>
<comment type="similarity">
    <text evidence="8">Belongs to the tRNA(Ile)-lysidine synthase family.</text>
</comment>
<dbReference type="InterPro" id="IPR012796">
    <property type="entry name" value="Lysidine-tRNA-synth_C"/>
</dbReference>
<dbReference type="GO" id="GO:0006400">
    <property type="term" value="P:tRNA modification"/>
    <property type="evidence" value="ECO:0007669"/>
    <property type="project" value="UniProtKB-UniRule"/>
</dbReference>
<keyword evidence="11" id="KW-1185">Reference proteome</keyword>
<sequence length="469" mass="52893">MDELLLRFESWTRGEKWRSPGTAVVAAVSGGPDSMALLHLLKSLSDGDGFSLIAAHVNHKFRGEESDAEEALVRGVAREWGIRFESAAIDMPAYIEESGMNPQEASRERRYEYLIETARRHGASYIALGHHADDQAETVLMRIVRGTGIEGLAGIAGTRSEKELELIRPLLRIPKCELLDYASRNGIPYATDSSNSKRKYFRNAVRLDVLPFLERYNPRIKGALRRLAETAAVDNDYMEQEARRAFAESVTRAGEGWTVDRRRFCGLHVALQRRLIKLILNYVTPQAQILDYDGVTEAAAAVSSEQRTTGSLDIGNGWVLVREYERVYIGPRPQATGSFEYKVNESDPVLRIPEARAVLRFERTFAACDNPSEYRTEAFFDESRLKLPLTVRNRRTGDRFEPIGLNGSKKVQDMFVDAKVPKSLRDSVPLLVDARGTVLWIPGLRRSRHALPERTKQTKLMRVAVETET</sequence>
<accession>A0A841T0I2</accession>
<keyword evidence="6 8" id="KW-0067">ATP-binding</keyword>
<evidence type="ECO:0000313" key="10">
    <source>
        <dbReference type="EMBL" id="MBB6637933.1"/>
    </source>
</evidence>
<dbReference type="EC" id="6.3.4.19" evidence="8"/>
<comment type="function">
    <text evidence="8">Ligates lysine onto the cytidine present at position 34 of the AUA codon-specific tRNA(Ile) that contains the anticodon CAU, in an ATP-dependent manner. Cytidine is converted to lysidine, thus changing the amino acid specificity of the tRNA from methionine to isoleucine.</text>
</comment>
<keyword evidence="5 8" id="KW-0547">Nucleotide-binding</keyword>
<dbReference type="Proteomes" id="UP000535838">
    <property type="component" value="Unassembled WGS sequence"/>
</dbReference>
<dbReference type="RefSeq" id="WP_185123143.1">
    <property type="nucleotide sequence ID" value="NZ_JACJVQ010000026.1"/>
</dbReference>
<dbReference type="InterPro" id="IPR011063">
    <property type="entry name" value="TilS/TtcA_N"/>
</dbReference>
<dbReference type="HAMAP" id="MF_01161">
    <property type="entry name" value="tRNA_Ile_lys_synt"/>
    <property type="match status" value="1"/>
</dbReference>
<evidence type="ECO:0000256" key="4">
    <source>
        <dbReference type="ARBA" id="ARBA00022694"/>
    </source>
</evidence>
<dbReference type="Gene3D" id="3.30.465.60">
    <property type="match status" value="1"/>
</dbReference>
<comment type="caution">
    <text evidence="10">The sequence shown here is derived from an EMBL/GenBank/DDBJ whole genome shotgun (WGS) entry which is preliminary data.</text>
</comment>
<dbReference type="CDD" id="cd01992">
    <property type="entry name" value="TilS_N"/>
    <property type="match status" value="1"/>
</dbReference>
<dbReference type="SUPFAM" id="SSF56037">
    <property type="entry name" value="PheT/TilS domain"/>
    <property type="match status" value="1"/>
</dbReference>
<dbReference type="AlphaFoldDB" id="A0A841T0I2"/>
<comment type="subcellular location">
    <subcellularLocation>
        <location evidence="1 8">Cytoplasm</location>
    </subcellularLocation>
</comment>
<dbReference type="PANTHER" id="PTHR43033:SF1">
    <property type="entry name" value="TRNA(ILE)-LYSIDINE SYNTHASE-RELATED"/>
    <property type="match status" value="1"/>
</dbReference>
<dbReference type="Pfam" id="PF11734">
    <property type="entry name" value="TilS_C"/>
    <property type="match status" value="1"/>
</dbReference>
<evidence type="ECO:0000256" key="3">
    <source>
        <dbReference type="ARBA" id="ARBA00022598"/>
    </source>
</evidence>
<comment type="catalytic activity">
    <reaction evidence="7 8">
        <text>cytidine(34) in tRNA(Ile2) + L-lysine + ATP = lysidine(34) in tRNA(Ile2) + AMP + diphosphate + H(+)</text>
        <dbReference type="Rhea" id="RHEA:43744"/>
        <dbReference type="Rhea" id="RHEA-COMP:10625"/>
        <dbReference type="Rhea" id="RHEA-COMP:10670"/>
        <dbReference type="ChEBI" id="CHEBI:15378"/>
        <dbReference type="ChEBI" id="CHEBI:30616"/>
        <dbReference type="ChEBI" id="CHEBI:32551"/>
        <dbReference type="ChEBI" id="CHEBI:33019"/>
        <dbReference type="ChEBI" id="CHEBI:82748"/>
        <dbReference type="ChEBI" id="CHEBI:83665"/>
        <dbReference type="ChEBI" id="CHEBI:456215"/>
        <dbReference type="EC" id="6.3.4.19"/>
    </reaction>
</comment>
<dbReference type="SUPFAM" id="SSF52402">
    <property type="entry name" value="Adenine nucleotide alpha hydrolases-like"/>
    <property type="match status" value="1"/>
</dbReference>
<dbReference type="SUPFAM" id="SSF82829">
    <property type="entry name" value="MesJ substrate recognition domain-like"/>
    <property type="match status" value="1"/>
</dbReference>
<evidence type="ECO:0000256" key="6">
    <source>
        <dbReference type="ARBA" id="ARBA00022840"/>
    </source>
</evidence>
<organism evidence="10 11">
    <name type="scientific">Cohnella thailandensis</name>
    <dbReference type="NCBI Taxonomy" id="557557"/>
    <lineage>
        <taxon>Bacteria</taxon>
        <taxon>Bacillati</taxon>
        <taxon>Bacillota</taxon>
        <taxon>Bacilli</taxon>
        <taxon>Bacillales</taxon>
        <taxon>Paenibacillaceae</taxon>
        <taxon>Cohnella</taxon>
    </lineage>
</organism>